<keyword evidence="3" id="KW-1185">Reference proteome</keyword>
<reference evidence="2 3" key="1">
    <citation type="submission" date="2020-08" db="EMBL/GenBank/DDBJ databases">
        <title>Sequencing the genomes of 1000 actinobacteria strains.</title>
        <authorList>
            <person name="Klenk H.-P."/>
        </authorList>
    </citation>
    <scope>NUCLEOTIDE SEQUENCE [LARGE SCALE GENOMIC DNA]</scope>
    <source>
        <strain evidence="2 3">DSM 41654</strain>
    </source>
</reference>
<gene>
    <name evidence="2" type="ORF">FHR34_006085</name>
</gene>
<feature type="region of interest" description="Disordered" evidence="1">
    <location>
        <begin position="1"/>
        <end position="23"/>
    </location>
</feature>
<dbReference type="Proteomes" id="UP000540506">
    <property type="component" value="Unassembled WGS sequence"/>
</dbReference>
<feature type="compositionally biased region" description="Gly residues" evidence="1">
    <location>
        <begin position="13"/>
        <end position="23"/>
    </location>
</feature>
<evidence type="ECO:0000313" key="3">
    <source>
        <dbReference type="Proteomes" id="UP000540506"/>
    </source>
</evidence>
<evidence type="ECO:0000256" key="1">
    <source>
        <dbReference type="SAM" id="MobiDB-lite"/>
    </source>
</evidence>
<protein>
    <submittedName>
        <fullName evidence="2">Uncharacterized protein</fullName>
    </submittedName>
</protein>
<sequence>MGGPATGTAAGSPGAGGGAAGGSGRTGVCGLAQTYGQWPPGSEQEQICRGVYGG</sequence>
<feature type="compositionally biased region" description="Low complexity" evidence="1">
    <location>
        <begin position="1"/>
        <end position="12"/>
    </location>
</feature>
<dbReference type="AlphaFoldDB" id="A0A7W7R7Y6"/>
<accession>A0A7W7R7Y6</accession>
<name>A0A7W7R7Y6_KITKI</name>
<organism evidence="2 3">
    <name type="scientific">Kitasatospora kifunensis</name>
    <name type="common">Streptomyces kifunensis</name>
    <dbReference type="NCBI Taxonomy" id="58351"/>
    <lineage>
        <taxon>Bacteria</taxon>
        <taxon>Bacillati</taxon>
        <taxon>Actinomycetota</taxon>
        <taxon>Actinomycetes</taxon>
        <taxon>Kitasatosporales</taxon>
        <taxon>Streptomycetaceae</taxon>
        <taxon>Kitasatospora</taxon>
    </lineage>
</organism>
<dbReference type="EMBL" id="JACHJV010000001">
    <property type="protein sequence ID" value="MBB4927092.1"/>
    <property type="molecule type" value="Genomic_DNA"/>
</dbReference>
<evidence type="ECO:0000313" key="2">
    <source>
        <dbReference type="EMBL" id="MBB4927092.1"/>
    </source>
</evidence>
<proteinExistence type="predicted"/>
<comment type="caution">
    <text evidence="2">The sequence shown here is derived from an EMBL/GenBank/DDBJ whole genome shotgun (WGS) entry which is preliminary data.</text>
</comment>